<reference evidence="2" key="2">
    <citation type="submission" date="2020-09" db="EMBL/GenBank/DDBJ databases">
        <authorList>
            <person name="Sun Q."/>
            <person name="Zhou Y."/>
        </authorList>
    </citation>
    <scope>NUCLEOTIDE SEQUENCE</scope>
    <source>
        <strain evidence="2">CGMCC 1.12187</strain>
    </source>
</reference>
<keyword evidence="3" id="KW-1185">Reference proteome</keyword>
<feature type="region of interest" description="Disordered" evidence="1">
    <location>
        <begin position="354"/>
        <end position="431"/>
    </location>
</feature>
<feature type="region of interest" description="Disordered" evidence="1">
    <location>
        <begin position="154"/>
        <end position="237"/>
    </location>
</feature>
<feature type="compositionally biased region" description="Low complexity" evidence="1">
    <location>
        <begin position="181"/>
        <end position="192"/>
    </location>
</feature>
<dbReference type="EMBL" id="BMEQ01000048">
    <property type="protein sequence ID" value="GGG71690.1"/>
    <property type="molecule type" value="Genomic_DNA"/>
</dbReference>
<feature type="region of interest" description="Disordered" evidence="1">
    <location>
        <begin position="1"/>
        <end position="37"/>
    </location>
</feature>
<reference evidence="2" key="1">
    <citation type="journal article" date="2014" name="Int. J. Syst. Evol. Microbiol.">
        <title>Complete genome sequence of Corynebacterium casei LMG S-19264T (=DSM 44701T), isolated from a smear-ripened cheese.</title>
        <authorList>
            <consortium name="US DOE Joint Genome Institute (JGI-PGF)"/>
            <person name="Walter F."/>
            <person name="Albersmeier A."/>
            <person name="Kalinowski J."/>
            <person name="Ruckert C."/>
        </authorList>
    </citation>
    <scope>NUCLEOTIDE SEQUENCE</scope>
    <source>
        <strain evidence="2">CGMCC 1.12187</strain>
    </source>
</reference>
<feature type="compositionally biased region" description="Basic and acidic residues" evidence="1">
    <location>
        <begin position="362"/>
        <end position="374"/>
    </location>
</feature>
<dbReference type="AlphaFoldDB" id="A0A917H9W3"/>
<feature type="compositionally biased region" description="Low complexity" evidence="1">
    <location>
        <begin position="225"/>
        <end position="237"/>
    </location>
</feature>
<proteinExistence type="predicted"/>
<name>A0A917H9W3_9MICC</name>
<gene>
    <name evidence="2" type="ORF">GCM10011374_40520</name>
</gene>
<feature type="compositionally biased region" description="Basic and acidic residues" evidence="1">
    <location>
        <begin position="420"/>
        <end position="431"/>
    </location>
</feature>
<evidence type="ECO:0000313" key="3">
    <source>
        <dbReference type="Proteomes" id="UP000638848"/>
    </source>
</evidence>
<protein>
    <recommendedName>
        <fullName evidence="4">Helix-turn-helix domain-containing protein</fullName>
    </recommendedName>
</protein>
<comment type="caution">
    <text evidence="2">The sequence shown here is derived from an EMBL/GenBank/DDBJ whole genome shotgun (WGS) entry which is preliminary data.</text>
</comment>
<accession>A0A917H9W3</accession>
<organism evidence="2 3">
    <name type="scientific">Kocuria dechangensis</name>
    <dbReference type="NCBI Taxonomy" id="1176249"/>
    <lineage>
        <taxon>Bacteria</taxon>
        <taxon>Bacillati</taxon>
        <taxon>Actinomycetota</taxon>
        <taxon>Actinomycetes</taxon>
        <taxon>Micrococcales</taxon>
        <taxon>Micrococcaceae</taxon>
        <taxon>Kocuria</taxon>
    </lineage>
</organism>
<evidence type="ECO:0000256" key="1">
    <source>
        <dbReference type="SAM" id="MobiDB-lite"/>
    </source>
</evidence>
<evidence type="ECO:0000313" key="2">
    <source>
        <dbReference type="EMBL" id="GGG71690.1"/>
    </source>
</evidence>
<feature type="compositionally biased region" description="Low complexity" evidence="1">
    <location>
        <begin position="375"/>
        <end position="411"/>
    </location>
</feature>
<evidence type="ECO:0008006" key="4">
    <source>
        <dbReference type="Google" id="ProtNLM"/>
    </source>
</evidence>
<sequence>MSPSVPEAFPQGDPSLLSRVDFRSQPSPEAGLEPTVELPSRRRRVRVAYERSKAVVLRAIPKGCKLARHVVAWKRAALEHPALEVMRADGRSNMAALIEVIAVQQDPASRTWRTTWAWVAERLGVHEDSVGRMIRRLKDWGLLAVVATGRSAAYTPRSTGKKQGEAPVYALTTPSPPVPAAPAETAPEAPTHPAEESMPVEINVGPVPPKGVLFPPHAREDFSPKDAATPRPTAKAAAQRREVQAALAQRSAPLWPAHATVRPVSGRGARSDWKHTYGCAGLELQHHALVLRRITTAYVVSVAKPHFEAGWTIADVLHALDWTPNGHRYPHDAVHGIENPGAWFAARLRAWTHQDGTPMRSPDQRQAAEAEQRRAQAIAAAQRHAARQAARQASAPEAGAATPGAAETAPGQDGGVTVRSEGEGPVDRRPLKERYAAAYAAGLAEAAARSRDGQAGR</sequence>
<dbReference type="Proteomes" id="UP000638848">
    <property type="component" value="Unassembled WGS sequence"/>
</dbReference>